<protein>
    <submittedName>
        <fullName evidence="1">Uncharacterized protein</fullName>
    </submittedName>
</protein>
<sequence length="88" mass="9570">MSIEAVQIKKARFPTIPEIPPIENSTNAGTPLATQNAPFQSMERRNVPASPIATPVSAVISLIITPTVYNNLERGFELAFRPRPTPSV</sequence>
<accession>A0ABQ6A499</accession>
<evidence type="ECO:0000313" key="2">
    <source>
        <dbReference type="Proteomes" id="UP001156641"/>
    </source>
</evidence>
<evidence type="ECO:0000313" key="1">
    <source>
        <dbReference type="EMBL" id="GLR66497.1"/>
    </source>
</evidence>
<name>A0ABQ6A499_9PROT</name>
<organism evidence="1 2">
    <name type="scientific">Acidocella aquatica</name>
    <dbReference type="NCBI Taxonomy" id="1922313"/>
    <lineage>
        <taxon>Bacteria</taxon>
        <taxon>Pseudomonadati</taxon>
        <taxon>Pseudomonadota</taxon>
        <taxon>Alphaproteobacteria</taxon>
        <taxon>Acetobacterales</taxon>
        <taxon>Acidocellaceae</taxon>
        <taxon>Acidocella</taxon>
    </lineage>
</organism>
<reference evidence="2" key="1">
    <citation type="journal article" date="2019" name="Int. J. Syst. Evol. Microbiol.">
        <title>The Global Catalogue of Microorganisms (GCM) 10K type strain sequencing project: providing services to taxonomists for standard genome sequencing and annotation.</title>
        <authorList>
            <consortium name="The Broad Institute Genomics Platform"/>
            <consortium name="The Broad Institute Genome Sequencing Center for Infectious Disease"/>
            <person name="Wu L."/>
            <person name="Ma J."/>
        </authorList>
    </citation>
    <scope>NUCLEOTIDE SEQUENCE [LARGE SCALE GENOMIC DNA]</scope>
    <source>
        <strain evidence="2">NBRC 112502</strain>
    </source>
</reference>
<keyword evidence="2" id="KW-1185">Reference proteome</keyword>
<gene>
    <name evidence="1" type="ORF">GCM10010909_11770</name>
</gene>
<proteinExistence type="predicted"/>
<dbReference type="Proteomes" id="UP001156641">
    <property type="component" value="Unassembled WGS sequence"/>
</dbReference>
<comment type="caution">
    <text evidence="1">The sequence shown here is derived from an EMBL/GenBank/DDBJ whole genome shotgun (WGS) entry which is preliminary data.</text>
</comment>
<dbReference type="EMBL" id="BSOS01000025">
    <property type="protein sequence ID" value="GLR66497.1"/>
    <property type="molecule type" value="Genomic_DNA"/>
</dbReference>